<evidence type="ECO:0000256" key="2">
    <source>
        <dbReference type="ARBA" id="ARBA00005790"/>
    </source>
</evidence>
<accession>A0ABU8SIF9</accession>
<protein>
    <submittedName>
        <fullName evidence="7">Guanylate kinase</fullName>
    </submittedName>
</protein>
<evidence type="ECO:0000313" key="7">
    <source>
        <dbReference type="EMBL" id="MEJ6399695.1"/>
    </source>
</evidence>
<evidence type="ECO:0000313" key="8">
    <source>
        <dbReference type="Proteomes" id="UP001370590"/>
    </source>
</evidence>
<name>A0ABU8SIF9_9LACO</name>
<reference evidence="7 8" key="1">
    <citation type="submission" date="2023-10" db="EMBL/GenBank/DDBJ databases">
        <title>Nicoliella lavandulae sp. nov. isolated from Lavandula angustifolia flowers.</title>
        <authorList>
            <person name="Alcantara C."/>
            <person name="Zuniga M."/>
            <person name="Landete J.M."/>
            <person name="Monedero V."/>
        </authorList>
    </citation>
    <scope>NUCLEOTIDE SEQUENCE [LARGE SCALE GENOMIC DNA]</scope>
    <source>
        <strain evidence="7 8">Es01</strain>
    </source>
</reference>
<keyword evidence="4 7" id="KW-0418">Kinase</keyword>
<evidence type="ECO:0000256" key="1">
    <source>
        <dbReference type="ARBA" id="ARBA00003531"/>
    </source>
</evidence>
<feature type="domain" description="Guanylate kinase-like" evidence="6">
    <location>
        <begin position="3"/>
        <end position="185"/>
    </location>
</feature>
<dbReference type="CDD" id="cd00071">
    <property type="entry name" value="GMPK"/>
    <property type="match status" value="1"/>
</dbReference>
<evidence type="ECO:0000256" key="4">
    <source>
        <dbReference type="ARBA" id="ARBA00022777"/>
    </source>
</evidence>
<gene>
    <name evidence="7" type="ORF">R4146_00645</name>
</gene>
<evidence type="ECO:0000259" key="6">
    <source>
        <dbReference type="PROSITE" id="PS50052"/>
    </source>
</evidence>
<dbReference type="SMART" id="SM00072">
    <property type="entry name" value="GuKc"/>
    <property type="match status" value="1"/>
</dbReference>
<dbReference type="EMBL" id="JAWMWH010000001">
    <property type="protein sequence ID" value="MEJ6399695.1"/>
    <property type="molecule type" value="Genomic_DNA"/>
</dbReference>
<dbReference type="RefSeq" id="WP_339959539.1">
    <property type="nucleotide sequence ID" value="NZ_JAWMWH010000001.1"/>
</dbReference>
<dbReference type="InterPro" id="IPR008145">
    <property type="entry name" value="GK/Ca_channel_bsu"/>
</dbReference>
<evidence type="ECO:0000256" key="3">
    <source>
        <dbReference type="ARBA" id="ARBA00022679"/>
    </source>
</evidence>
<dbReference type="Gene3D" id="3.40.50.300">
    <property type="entry name" value="P-loop containing nucleotide triphosphate hydrolases"/>
    <property type="match status" value="1"/>
</dbReference>
<dbReference type="PROSITE" id="PS50052">
    <property type="entry name" value="GUANYLATE_KINASE_2"/>
    <property type="match status" value="1"/>
</dbReference>
<keyword evidence="3" id="KW-0808">Transferase</keyword>
<comment type="caution">
    <text evidence="7">The sequence shown here is derived from an EMBL/GenBank/DDBJ whole genome shotgun (WGS) entry which is preliminary data.</text>
</comment>
<keyword evidence="8" id="KW-1185">Reference proteome</keyword>
<sequence>MNNMVLVITGAAGSGKTTLCKYLCEHYHLPKVVTHTTRAPRTGEQNGVDYYFENDASFARKHFLESVHYAGAQYGSSMEGLQAAWQKAPLACIVLDTKGAVEYLKQLGNQVAVLFLTIDVGPNSSEALRKRMEARGDDPVKIKMRVKSAEYARDQQLPSALVGHAVVIKNNELKQAKQQADQFIEQLLAKLQ</sequence>
<dbReference type="SUPFAM" id="SSF52540">
    <property type="entry name" value="P-loop containing nucleoside triphosphate hydrolases"/>
    <property type="match status" value="1"/>
</dbReference>
<comment type="catalytic activity">
    <reaction evidence="5">
        <text>GMP + ATP = GDP + ADP</text>
        <dbReference type="Rhea" id="RHEA:20780"/>
        <dbReference type="ChEBI" id="CHEBI:30616"/>
        <dbReference type="ChEBI" id="CHEBI:58115"/>
        <dbReference type="ChEBI" id="CHEBI:58189"/>
        <dbReference type="ChEBI" id="CHEBI:456216"/>
        <dbReference type="EC" id="2.7.4.8"/>
    </reaction>
</comment>
<dbReference type="Proteomes" id="UP001370590">
    <property type="component" value="Unassembled WGS sequence"/>
</dbReference>
<dbReference type="PANTHER" id="PTHR23117">
    <property type="entry name" value="GUANYLATE KINASE-RELATED"/>
    <property type="match status" value="1"/>
</dbReference>
<evidence type="ECO:0000256" key="5">
    <source>
        <dbReference type="ARBA" id="ARBA00048594"/>
    </source>
</evidence>
<dbReference type="PANTHER" id="PTHR23117:SF13">
    <property type="entry name" value="GUANYLATE KINASE"/>
    <property type="match status" value="1"/>
</dbReference>
<dbReference type="GO" id="GO:0016301">
    <property type="term" value="F:kinase activity"/>
    <property type="evidence" value="ECO:0007669"/>
    <property type="project" value="UniProtKB-KW"/>
</dbReference>
<dbReference type="InterPro" id="IPR008144">
    <property type="entry name" value="Guanylate_kin-like_dom"/>
</dbReference>
<organism evidence="7 8">
    <name type="scientific">Nicoliella lavandulae</name>
    <dbReference type="NCBI Taxonomy" id="3082954"/>
    <lineage>
        <taxon>Bacteria</taxon>
        <taxon>Bacillati</taxon>
        <taxon>Bacillota</taxon>
        <taxon>Bacilli</taxon>
        <taxon>Lactobacillales</taxon>
        <taxon>Lactobacillaceae</taxon>
        <taxon>Nicoliella</taxon>
    </lineage>
</organism>
<dbReference type="InterPro" id="IPR027417">
    <property type="entry name" value="P-loop_NTPase"/>
</dbReference>
<comment type="function">
    <text evidence="1">Essential for recycling GMP and indirectly, cGMP.</text>
</comment>
<comment type="similarity">
    <text evidence="2">Belongs to the guanylate kinase family.</text>
</comment>
<dbReference type="Pfam" id="PF00625">
    <property type="entry name" value="Guanylate_kin"/>
    <property type="match status" value="1"/>
</dbReference>
<proteinExistence type="inferred from homology"/>